<protein>
    <submittedName>
        <fullName evidence="2">Uncharacterized protein</fullName>
    </submittedName>
</protein>
<dbReference type="EMBL" id="RRYP01000862">
    <property type="protein sequence ID" value="TNV86737.1"/>
    <property type="molecule type" value="Genomic_DNA"/>
</dbReference>
<evidence type="ECO:0000313" key="3">
    <source>
        <dbReference type="Proteomes" id="UP000785679"/>
    </source>
</evidence>
<feature type="compositionally biased region" description="Low complexity" evidence="1">
    <location>
        <begin position="88"/>
        <end position="103"/>
    </location>
</feature>
<accession>A0A8J8P2D9</accession>
<feature type="region of interest" description="Disordered" evidence="1">
    <location>
        <begin position="88"/>
        <end position="160"/>
    </location>
</feature>
<organism evidence="2 3">
    <name type="scientific">Halteria grandinella</name>
    <dbReference type="NCBI Taxonomy" id="5974"/>
    <lineage>
        <taxon>Eukaryota</taxon>
        <taxon>Sar</taxon>
        <taxon>Alveolata</taxon>
        <taxon>Ciliophora</taxon>
        <taxon>Intramacronucleata</taxon>
        <taxon>Spirotrichea</taxon>
        <taxon>Stichotrichia</taxon>
        <taxon>Sporadotrichida</taxon>
        <taxon>Halteriidae</taxon>
        <taxon>Halteria</taxon>
    </lineage>
</organism>
<name>A0A8J8P2D9_HALGN</name>
<proteinExistence type="predicted"/>
<sequence>MNSVFCLSLMSINTEAGIEKLLEYADAIRERLQESPELKQYLIDKLMTKFAMFILNKPELKQPIEDLRFRLLGNDLEYAQLGLLSASQPKLAKSASKKSAPPKKAGEDQVMRDESSRKRGREEISREGGGVLNFDASLGQAAGRPVMQAKRGATGPPNRR</sequence>
<reference evidence="2" key="1">
    <citation type="submission" date="2019-06" db="EMBL/GenBank/DDBJ databases">
        <authorList>
            <person name="Zheng W."/>
        </authorList>
    </citation>
    <scope>NUCLEOTIDE SEQUENCE</scope>
    <source>
        <strain evidence="2">QDHG01</strain>
    </source>
</reference>
<comment type="caution">
    <text evidence="2">The sequence shown here is derived from an EMBL/GenBank/DDBJ whole genome shotgun (WGS) entry which is preliminary data.</text>
</comment>
<dbReference type="Proteomes" id="UP000785679">
    <property type="component" value="Unassembled WGS sequence"/>
</dbReference>
<evidence type="ECO:0000313" key="2">
    <source>
        <dbReference type="EMBL" id="TNV86737.1"/>
    </source>
</evidence>
<feature type="compositionally biased region" description="Basic and acidic residues" evidence="1">
    <location>
        <begin position="104"/>
        <end position="126"/>
    </location>
</feature>
<dbReference type="AlphaFoldDB" id="A0A8J8P2D9"/>
<evidence type="ECO:0000256" key="1">
    <source>
        <dbReference type="SAM" id="MobiDB-lite"/>
    </source>
</evidence>
<gene>
    <name evidence="2" type="ORF">FGO68_gene4359</name>
</gene>
<keyword evidence="3" id="KW-1185">Reference proteome</keyword>